<proteinExistence type="predicted"/>
<evidence type="ECO:0000313" key="2">
    <source>
        <dbReference type="Proteomes" id="UP001305174"/>
    </source>
</evidence>
<dbReference type="Proteomes" id="UP001305174">
    <property type="component" value="Segment"/>
</dbReference>
<sequence>MKWWKSLKKWATETAVEVELKALNKDVSEPVISFLRTFNANPKRFKVIPLTDFKSNYHKYLTTGRHVSPTMDKFKFVDKVTKDGWTFSSHVPIELIVDLCWGTSTQRTDPYPRGLTIIHDSGFLTEDEKEIIISTVYNWHCSRVLNKISYSHRHRVRREKIQAIEAKKKAEIERERLKGVYCN</sequence>
<reference evidence="2" key="1">
    <citation type="submission" date="2024-05" db="EMBL/GenBank/DDBJ databases">
        <authorList>
            <person name="Tikunov A.Y."/>
            <person name="Morozova V.V."/>
            <person name="Kozlova Y.N."/>
            <person name="Tikunova N.V."/>
            <person name="Babkin I.V."/>
        </authorList>
    </citation>
    <scope>NUCLEOTIDE SEQUENCE [LARGE SCALE GENOMIC DNA]</scope>
</reference>
<keyword evidence="2" id="KW-1185">Reference proteome</keyword>
<accession>A0AAX4G698</accession>
<name>A0AAX4G698_9CAUD</name>
<evidence type="ECO:0000313" key="1">
    <source>
        <dbReference type="EMBL" id="WOZ57439.1"/>
    </source>
</evidence>
<protein>
    <submittedName>
        <fullName evidence="1">Uncharacterized protein</fullName>
    </submittedName>
</protein>
<dbReference type="EMBL" id="OR575930">
    <property type="protein sequence ID" value="WOZ57439.1"/>
    <property type="molecule type" value="Genomic_DNA"/>
</dbReference>
<organism evidence="1 2">
    <name type="scientific">Pseudomonas phage vB_PseuGesM_254</name>
    <dbReference type="NCBI Taxonomy" id="3092638"/>
    <lineage>
        <taxon>Viruses</taxon>
        <taxon>Duplodnaviria</taxon>
        <taxon>Heunggongvirae</taxon>
        <taxon>Uroviricota</taxon>
        <taxon>Caudoviricetes</taxon>
        <taxon>Vandenendeviridae</taxon>
        <taxon>Chemalvirus</taxon>
        <taxon>Chemalvirus PseuGes254</taxon>
    </lineage>
</organism>